<evidence type="ECO:0000259" key="3">
    <source>
        <dbReference type="Pfam" id="PF13406"/>
    </source>
</evidence>
<feature type="domain" description="Transglycosylase SLT" evidence="3">
    <location>
        <begin position="35"/>
        <end position="330"/>
    </location>
</feature>
<dbReference type="InterPro" id="IPR011757">
    <property type="entry name" value="Lytic_transglycosylase_MltB"/>
</dbReference>
<dbReference type="InterPro" id="IPR023346">
    <property type="entry name" value="Lysozyme-like_dom_sf"/>
</dbReference>
<keyword evidence="2" id="KW-0732">Signal</keyword>
<dbReference type="FunFam" id="1.10.8.350:FF:000001">
    <property type="entry name" value="Lytic murein transglycosylase B"/>
    <property type="match status" value="1"/>
</dbReference>
<dbReference type="InterPro" id="IPR043426">
    <property type="entry name" value="MltB-like"/>
</dbReference>
<gene>
    <name evidence="4" type="primary">mltB</name>
    <name evidence="4" type="ORF">HHL15_18355</name>
</gene>
<feature type="active site" evidence="1">
    <location>
        <position position="133"/>
    </location>
</feature>
<dbReference type="InterPro" id="IPR031304">
    <property type="entry name" value="SLT_2"/>
</dbReference>
<protein>
    <submittedName>
        <fullName evidence="4">Lytic murein transglycosylase B</fullName>
    </submittedName>
</protein>
<accession>A0A848GE49</accession>
<dbReference type="GO" id="GO:0008933">
    <property type="term" value="F:peptidoglycan lytic transglycosylase activity"/>
    <property type="evidence" value="ECO:0007669"/>
    <property type="project" value="TreeGrafter"/>
</dbReference>
<evidence type="ECO:0000313" key="4">
    <source>
        <dbReference type="EMBL" id="NML27721.1"/>
    </source>
</evidence>
<dbReference type="SUPFAM" id="SSF53955">
    <property type="entry name" value="Lysozyme-like"/>
    <property type="match status" value="1"/>
</dbReference>
<dbReference type="GO" id="GO:0009253">
    <property type="term" value="P:peptidoglycan catabolic process"/>
    <property type="evidence" value="ECO:0007669"/>
    <property type="project" value="TreeGrafter"/>
</dbReference>
<dbReference type="EMBL" id="JABBGA010000017">
    <property type="protein sequence ID" value="NML27721.1"/>
    <property type="molecule type" value="Genomic_DNA"/>
</dbReference>
<dbReference type="PANTHER" id="PTHR30163:SF9">
    <property type="entry name" value="MEMBRANE-BOUND LYTIC MUREIN TRANSGLYCOSYLASE B"/>
    <property type="match status" value="1"/>
</dbReference>
<dbReference type="CDD" id="cd13399">
    <property type="entry name" value="Slt35-like"/>
    <property type="match status" value="1"/>
</dbReference>
<dbReference type="PANTHER" id="PTHR30163">
    <property type="entry name" value="MEMBRANE-BOUND LYTIC MUREIN TRANSGLYCOSYLASE B"/>
    <property type="match status" value="1"/>
</dbReference>
<reference evidence="4 5" key="1">
    <citation type="submission" date="2020-04" db="EMBL/GenBank/DDBJ databases">
        <title>Zoogloea sp. G-4-1-14 isolated from soil.</title>
        <authorList>
            <person name="Dahal R.H."/>
        </authorList>
    </citation>
    <scope>NUCLEOTIDE SEQUENCE [LARGE SCALE GENOMIC DNA]</scope>
    <source>
        <strain evidence="4 5">G-4-1-14</strain>
    </source>
</reference>
<feature type="chain" id="PRO_5032787148" evidence="2">
    <location>
        <begin position="29"/>
        <end position="345"/>
    </location>
</feature>
<dbReference type="AlphaFoldDB" id="A0A848GE49"/>
<dbReference type="NCBIfam" id="TIGR02282">
    <property type="entry name" value="MltB"/>
    <property type="match status" value="1"/>
</dbReference>
<evidence type="ECO:0000256" key="2">
    <source>
        <dbReference type="SAM" id="SignalP"/>
    </source>
</evidence>
<dbReference type="Pfam" id="PF13406">
    <property type="entry name" value="SLT_2"/>
    <property type="match status" value="1"/>
</dbReference>
<dbReference type="Gene3D" id="1.10.8.350">
    <property type="entry name" value="Bacterial muramidase"/>
    <property type="match status" value="1"/>
</dbReference>
<feature type="signal peptide" evidence="2">
    <location>
        <begin position="1"/>
        <end position="28"/>
    </location>
</feature>
<organism evidence="4 5">
    <name type="scientific">Zoogloea dura</name>
    <dbReference type="NCBI Taxonomy" id="2728840"/>
    <lineage>
        <taxon>Bacteria</taxon>
        <taxon>Pseudomonadati</taxon>
        <taxon>Pseudomonadota</taxon>
        <taxon>Betaproteobacteria</taxon>
        <taxon>Rhodocyclales</taxon>
        <taxon>Zoogloeaceae</taxon>
        <taxon>Zoogloea</taxon>
    </lineage>
</organism>
<keyword evidence="5" id="KW-1185">Reference proteome</keyword>
<evidence type="ECO:0000256" key="1">
    <source>
        <dbReference type="PIRSR" id="PIRSR611757-1"/>
    </source>
</evidence>
<comment type="caution">
    <text evidence="4">The sequence shown here is derived from an EMBL/GenBank/DDBJ whole genome shotgun (WGS) entry which is preliminary data.</text>
</comment>
<dbReference type="Gene3D" id="1.10.530.10">
    <property type="match status" value="1"/>
</dbReference>
<proteinExistence type="predicted"/>
<evidence type="ECO:0000313" key="5">
    <source>
        <dbReference type="Proteomes" id="UP000580043"/>
    </source>
</evidence>
<dbReference type="Proteomes" id="UP000580043">
    <property type="component" value="Unassembled WGS sequence"/>
</dbReference>
<sequence length="345" mass="38151">MTTAPTFPRLRALAALLLTLASTGTSHAAERYADRPETQQFIEEMQQRHGFDKDALTYIFRRAQYLPSVIKAISPPKDPVAVRSWERYRSRFVEPVRIKAGVAFWEKHQDTIRAASEKYGVPEEIIVGIIGVETIYGRNMGSYQTVSALATLAFDYPRRAPLFRGELEQLLLMAREQHRDPLDYQGSYAGALGLPQFLPSSVRNYAVDFDGNGQIDLLGSPADAIGSVARYMQMHGWESGAPVARRARIAPDASLSELLANDITPAFDAAALGSRGVQPAEGEAHTGKAALVELETPGRDSEFWLGYQNFYVITRYNRSSFYAMSVFQLGEAVKAAKLGALAARR</sequence>
<name>A0A848GE49_9RHOO</name>
<dbReference type="RefSeq" id="WP_169147257.1">
    <property type="nucleotide sequence ID" value="NZ_JABBGA010000017.1"/>
</dbReference>